<organism evidence="1 2">
    <name type="scientific">Phytophthora megakarya</name>
    <dbReference type="NCBI Taxonomy" id="4795"/>
    <lineage>
        <taxon>Eukaryota</taxon>
        <taxon>Sar</taxon>
        <taxon>Stramenopiles</taxon>
        <taxon>Oomycota</taxon>
        <taxon>Peronosporomycetes</taxon>
        <taxon>Peronosporales</taxon>
        <taxon>Peronosporaceae</taxon>
        <taxon>Phytophthora</taxon>
    </lineage>
</organism>
<feature type="non-terminal residue" evidence="1">
    <location>
        <position position="443"/>
    </location>
</feature>
<accession>A0A225UV30</accession>
<comment type="caution">
    <text evidence="1">The sequence shown here is derived from an EMBL/GenBank/DDBJ whole genome shotgun (WGS) entry which is preliminary data.</text>
</comment>
<sequence length="443" mass="50264">MDILTQDETFHSSSFALVPKKDIPLHLDGRIIHDLSAPQGRSVNDFTDTVASLDARWELFMCIARRVRELRRCYPGQAIYAMIADIAEAFQHVPVHARHASALGRKLPRSSHRIVSGMSVFGRTSSPGFFAVFGKAAEKRLRDGIKPVFGSDGWHEGKFTTWSQTFHAVGIDWAKRGHKAGVARTEFLRKDLAWWKDLVFENEFAGLPMRLYEHRPAADEIWLVESGSGGIRIASMVHRERVLVLLTSPVDRDVAVARGLARAATVWGSVLEVTDAWRRHNRIEEKTRQLKRAAVADGTLGRYAKSFKYWEKFCNDFNFPVAKVGNKYQTFDGKMAAVAFAHKAVRNARLDYRHTEFELIAQGYKRTNSQVDRKQPVTTPMLRKMLELVNLTEPQDQLLWGSTVLGFFFLDRSSELWGPVTIDKSAGTDRVHCVKARNVILRD</sequence>
<dbReference type="Proteomes" id="UP000198211">
    <property type="component" value="Unassembled WGS sequence"/>
</dbReference>
<dbReference type="AlphaFoldDB" id="A0A225UV30"/>
<reference evidence="2" key="1">
    <citation type="submission" date="2017-03" db="EMBL/GenBank/DDBJ databases">
        <title>Phytopthora megakarya and P. palmivora, two closely related causual agents of cacao black pod achieved similar genome size and gene model numbers by different mechanisms.</title>
        <authorList>
            <person name="Ali S."/>
            <person name="Shao J."/>
            <person name="Larry D.J."/>
            <person name="Kronmiller B."/>
            <person name="Shen D."/>
            <person name="Strem M.D."/>
            <person name="Melnick R.L."/>
            <person name="Guiltinan M.J."/>
            <person name="Tyler B.M."/>
            <person name="Meinhardt L.W."/>
            <person name="Bailey B.A."/>
        </authorList>
    </citation>
    <scope>NUCLEOTIDE SEQUENCE [LARGE SCALE GENOMIC DNA]</scope>
    <source>
        <strain evidence="2">zdho120</strain>
    </source>
</reference>
<proteinExistence type="predicted"/>
<protein>
    <submittedName>
        <fullName evidence="1">Uncharacterized protein</fullName>
    </submittedName>
</protein>
<name>A0A225UV30_9STRA</name>
<evidence type="ECO:0000313" key="2">
    <source>
        <dbReference type="Proteomes" id="UP000198211"/>
    </source>
</evidence>
<dbReference type="EMBL" id="NBNE01012138">
    <property type="protein sequence ID" value="OWY96059.1"/>
    <property type="molecule type" value="Genomic_DNA"/>
</dbReference>
<dbReference type="OrthoDB" id="167975at2759"/>
<evidence type="ECO:0000313" key="1">
    <source>
        <dbReference type="EMBL" id="OWY96059.1"/>
    </source>
</evidence>
<keyword evidence="2" id="KW-1185">Reference proteome</keyword>
<gene>
    <name evidence="1" type="ORF">PHMEG_00033773</name>
</gene>